<dbReference type="Pfam" id="PF00487">
    <property type="entry name" value="FA_desaturase"/>
    <property type="match status" value="1"/>
</dbReference>
<evidence type="ECO:0000256" key="6">
    <source>
        <dbReference type="ARBA" id="ARBA00022723"/>
    </source>
</evidence>
<evidence type="ECO:0000259" key="13">
    <source>
        <dbReference type="Pfam" id="PF00487"/>
    </source>
</evidence>
<evidence type="ECO:0000256" key="8">
    <source>
        <dbReference type="ARBA" id="ARBA00023002"/>
    </source>
</evidence>
<dbReference type="EC" id="1.14.19.-" evidence="14"/>
<evidence type="ECO:0000256" key="12">
    <source>
        <dbReference type="SAM" id="Phobius"/>
    </source>
</evidence>
<evidence type="ECO:0000256" key="4">
    <source>
        <dbReference type="ARBA" id="ARBA00022519"/>
    </source>
</evidence>
<organism evidence="14 15">
    <name type="scientific">Methylomarinum roseum</name>
    <dbReference type="NCBI Taxonomy" id="3067653"/>
    <lineage>
        <taxon>Bacteria</taxon>
        <taxon>Pseudomonadati</taxon>
        <taxon>Pseudomonadota</taxon>
        <taxon>Gammaproteobacteria</taxon>
        <taxon>Methylococcales</taxon>
        <taxon>Methylococcaceae</taxon>
        <taxon>Methylomarinum</taxon>
    </lineage>
</organism>
<keyword evidence="5 12" id="KW-0812">Transmembrane</keyword>
<keyword evidence="11 12" id="KW-0472">Membrane</keyword>
<reference evidence="14 15" key="1">
    <citation type="journal article" date="2024" name="Microbiology">
        <title>Methylomarinum rosea sp. nov., a novel halophilic methanotrophic bacterium from the hypersaline Lake Elton.</title>
        <authorList>
            <person name="Suleimanov R.Z."/>
            <person name="Oshkin I.Y."/>
            <person name="Danilova O.V."/>
            <person name="Suzina N.E."/>
            <person name="Dedysh S.N."/>
        </authorList>
    </citation>
    <scope>NUCLEOTIDE SEQUENCE [LARGE SCALE GENOMIC DNA]</scope>
    <source>
        <strain evidence="14 15">Ch1-1</strain>
    </source>
</reference>
<dbReference type="GO" id="GO:0004497">
    <property type="term" value="F:monooxygenase activity"/>
    <property type="evidence" value="ECO:0007669"/>
    <property type="project" value="UniProtKB-KW"/>
</dbReference>
<dbReference type="Proteomes" id="UP001225378">
    <property type="component" value="Chromosome"/>
</dbReference>
<dbReference type="InterPro" id="IPR005804">
    <property type="entry name" value="FA_desaturase_dom"/>
</dbReference>
<keyword evidence="7 12" id="KW-1133">Transmembrane helix</keyword>
<dbReference type="KEGG" id="mech:Q9L42_012225"/>
<dbReference type="InterPro" id="IPR033885">
    <property type="entry name" value="AlkB/XylM"/>
</dbReference>
<keyword evidence="10" id="KW-0503">Monooxygenase</keyword>
<proteinExistence type="inferred from homology"/>
<dbReference type="GO" id="GO:0005886">
    <property type="term" value="C:plasma membrane"/>
    <property type="evidence" value="ECO:0007669"/>
    <property type="project" value="UniProtKB-SubCell"/>
</dbReference>
<dbReference type="GO" id="GO:0046872">
    <property type="term" value="F:metal ion binding"/>
    <property type="evidence" value="ECO:0007669"/>
    <property type="project" value="UniProtKB-KW"/>
</dbReference>
<keyword evidence="15" id="KW-1185">Reference proteome</keyword>
<keyword evidence="4" id="KW-0997">Cell inner membrane</keyword>
<comment type="subcellular location">
    <subcellularLocation>
        <location evidence="1">Cell inner membrane</location>
        <topology evidence="1">Multi-pass membrane protein</topology>
    </subcellularLocation>
</comment>
<feature type="domain" description="Fatty acid desaturase" evidence="13">
    <location>
        <begin position="101"/>
        <end position="308"/>
    </location>
</feature>
<evidence type="ECO:0000313" key="15">
    <source>
        <dbReference type="Proteomes" id="UP001225378"/>
    </source>
</evidence>
<evidence type="ECO:0000256" key="7">
    <source>
        <dbReference type="ARBA" id="ARBA00022989"/>
    </source>
</evidence>
<keyword evidence="6" id="KW-0479">Metal-binding</keyword>
<evidence type="ECO:0000256" key="11">
    <source>
        <dbReference type="ARBA" id="ARBA00023136"/>
    </source>
</evidence>
<evidence type="ECO:0000256" key="2">
    <source>
        <dbReference type="ARBA" id="ARBA00010823"/>
    </source>
</evidence>
<name>A0AAU7NQ77_9GAMM</name>
<dbReference type="PANTHER" id="PTHR38674">
    <property type="entry name" value="ALKANE 1-MONOOXYGENASE 1"/>
    <property type="match status" value="1"/>
</dbReference>
<feature type="transmembrane region" description="Helical" evidence="12">
    <location>
        <begin position="214"/>
        <end position="242"/>
    </location>
</feature>
<gene>
    <name evidence="14" type="ORF">Q9L42_012225</name>
</gene>
<sequence length="346" mass="39987">MKYLCSFIFPLCVLLFLYSGPHGVAAALSWTLPLWLLCLADRYSPKLNQASNPPLKQTFWFDWILVLLAMIQFVNIFLLLRYAAQLPWSSLSETAVSIVNLIVLRILVGTSSGSSAIIVAHELIHRRQKILRGLGHGLLYTVCYDHFAIAHLQGHHQQVATPEDISTARLGESFDSYWQRVVKGQFRYAWRYEMARLGIVSQTRSMFLWAKNRVLQGIVIEAWLVVMIIVQFGWVAAFIFLYQALAAVRLLETINYFQHWGLADRQGDEELAWVNRSWLTQYALVGLSKHIGHHRHAGMAFPETPYLEQGPVMPYGYFATNLWVKWRNRSYQETSARVLSIYHHFW</sequence>
<dbReference type="PANTHER" id="PTHR38674:SF1">
    <property type="entry name" value="ALKANE 1-MONOOXYGENASE 1"/>
    <property type="match status" value="1"/>
</dbReference>
<evidence type="ECO:0000256" key="1">
    <source>
        <dbReference type="ARBA" id="ARBA00004429"/>
    </source>
</evidence>
<dbReference type="AlphaFoldDB" id="A0AAU7NQ77"/>
<evidence type="ECO:0000256" key="5">
    <source>
        <dbReference type="ARBA" id="ARBA00022692"/>
    </source>
</evidence>
<dbReference type="EMBL" id="CP157743">
    <property type="protein sequence ID" value="XBS19132.1"/>
    <property type="molecule type" value="Genomic_DNA"/>
</dbReference>
<keyword evidence="8 14" id="KW-0560">Oxidoreductase</keyword>
<accession>A0AAU7NQ77</accession>
<evidence type="ECO:0000313" key="14">
    <source>
        <dbReference type="EMBL" id="XBS19132.1"/>
    </source>
</evidence>
<dbReference type="GO" id="GO:0006629">
    <property type="term" value="P:lipid metabolic process"/>
    <property type="evidence" value="ECO:0007669"/>
    <property type="project" value="InterPro"/>
</dbReference>
<comment type="similarity">
    <text evidence="2">Belongs to the fatty acid desaturase type 1 family. AlkB subfamily.</text>
</comment>
<evidence type="ECO:0000256" key="10">
    <source>
        <dbReference type="ARBA" id="ARBA00023033"/>
    </source>
</evidence>
<dbReference type="RefSeq" id="WP_349431139.1">
    <property type="nucleotide sequence ID" value="NZ_CP157743.1"/>
</dbReference>
<keyword evidence="9" id="KW-0408">Iron</keyword>
<protein>
    <submittedName>
        <fullName evidence="14">Fatty acid desaturase</fullName>
        <ecNumber evidence="14">1.14.19.-</ecNumber>
    </submittedName>
</protein>
<keyword evidence="3" id="KW-1003">Cell membrane</keyword>
<evidence type="ECO:0000256" key="3">
    <source>
        <dbReference type="ARBA" id="ARBA00022475"/>
    </source>
</evidence>
<feature type="transmembrane region" description="Helical" evidence="12">
    <location>
        <begin position="60"/>
        <end position="80"/>
    </location>
</feature>
<evidence type="ECO:0000256" key="9">
    <source>
        <dbReference type="ARBA" id="ARBA00023004"/>
    </source>
</evidence>